<comment type="caution">
    <text evidence="3">The sequence shown here is derived from an EMBL/GenBank/DDBJ whole genome shotgun (WGS) entry which is preliminary data.</text>
</comment>
<reference evidence="3" key="1">
    <citation type="submission" date="2021-08" db="EMBL/GenBank/DDBJ databases">
        <title>WGS assembly of Ceratopteris richardii.</title>
        <authorList>
            <person name="Marchant D.B."/>
            <person name="Chen G."/>
            <person name="Jenkins J."/>
            <person name="Shu S."/>
            <person name="Leebens-Mack J."/>
            <person name="Grimwood J."/>
            <person name="Schmutz J."/>
            <person name="Soltis P."/>
            <person name="Soltis D."/>
            <person name="Chen Z.-H."/>
        </authorList>
    </citation>
    <scope>NUCLEOTIDE SEQUENCE</scope>
    <source>
        <strain evidence="3">Whitten #5841</strain>
        <tissue evidence="3">Leaf</tissue>
    </source>
</reference>
<dbReference type="PANTHER" id="PTHR33098">
    <property type="entry name" value="COTTON FIBER (DUF761)"/>
    <property type="match status" value="1"/>
</dbReference>
<evidence type="ECO:0000313" key="3">
    <source>
        <dbReference type="EMBL" id="KAH7276911.1"/>
    </source>
</evidence>
<name>A0A8T2Q088_CERRI</name>
<evidence type="ECO:0000313" key="4">
    <source>
        <dbReference type="Proteomes" id="UP000825935"/>
    </source>
</evidence>
<feature type="transmembrane region" description="Helical" evidence="2">
    <location>
        <begin position="28"/>
        <end position="54"/>
    </location>
</feature>
<organism evidence="3 4">
    <name type="scientific">Ceratopteris richardii</name>
    <name type="common">Triangle waterfern</name>
    <dbReference type="NCBI Taxonomy" id="49495"/>
    <lineage>
        <taxon>Eukaryota</taxon>
        <taxon>Viridiplantae</taxon>
        <taxon>Streptophyta</taxon>
        <taxon>Embryophyta</taxon>
        <taxon>Tracheophyta</taxon>
        <taxon>Polypodiopsida</taxon>
        <taxon>Polypodiidae</taxon>
        <taxon>Polypodiales</taxon>
        <taxon>Pteridineae</taxon>
        <taxon>Pteridaceae</taxon>
        <taxon>Parkerioideae</taxon>
        <taxon>Ceratopteris</taxon>
    </lineage>
</organism>
<dbReference type="Pfam" id="PF05553">
    <property type="entry name" value="DUF761"/>
    <property type="match status" value="1"/>
</dbReference>
<sequence length="448" mass="51096">MHLSSQHMKRVTAGRRRNSRGRAWVLPFFWNSFGFAVLVTASITSTVITVTFGLDSLRTLFEQLPIILKQSMRPLNLFVLLNFLIVSIILITYSKGNPLHATSKRGQHETRSPFHLRKDSMGHETRRKEDQFIEGKDTFHGDGNKQGADPLFDTMLNSTDASQPSEHAHHELHMGNSFLLDSDEFDDKGRKSPEPFAYPAACEQQQPRIHESCTDSGKGCRKESYRYGSAFDESDVPQSIYSEDFLESSRTKDDRNLIRSEILTEYQPEGRNRRGQVATEGVDSSTKHRQSGLKADQDRPLASHHFNHRKSTTRANLSKDPLRTARASVVKGDTLDATWRAICDNKLKHSSPLRHHTVRRTKKADLDNNGAQVDAVISEKKDSSSAYLSPSKQRHRISSLAKRKELSIPRDELNEKVESFIAKFNQQIRIQREESLLNYRKMIERGAR</sequence>
<dbReference type="EMBL" id="CM035444">
    <property type="protein sequence ID" value="KAH7276911.1"/>
    <property type="molecule type" value="Genomic_DNA"/>
</dbReference>
<dbReference type="OrthoDB" id="1933168at2759"/>
<keyword evidence="2" id="KW-1133">Transmembrane helix</keyword>
<keyword evidence="2" id="KW-0472">Membrane</keyword>
<feature type="compositionally biased region" description="Basic and acidic residues" evidence="1">
    <location>
        <begin position="106"/>
        <end position="143"/>
    </location>
</feature>
<keyword evidence="4" id="KW-1185">Reference proteome</keyword>
<evidence type="ECO:0008006" key="5">
    <source>
        <dbReference type="Google" id="ProtNLM"/>
    </source>
</evidence>
<evidence type="ECO:0000256" key="2">
    <source>
        <dbReference type="SAM" id="Phobius"/>
    </source>
</evidence>
<feature type="region of interest" description="Disordered" evidence="1">
    <location>
        <begin position="101"/>
        <end position="169"/>
    </location>
</feature>
<dbReference type="PANTHER" id="PTHR33098:SF53">
    <property type="entry name" value="OS05G0540900 PROTEIN"/>
    <property type="match status" value="1"/>
</dbReference>
<evidence type="ECO:0000256" key="1">
    <source>
        <dbReference type="SAM" id="MobiDB-lite"/>
    </source>
</evidence>
<dbReference type="InterPro" id="IPR008480">
    <property type="entry name" value="DUF761_pln"/>
</dbReference>
<dbReference type="Proteomes" id="UP000825935">
    <property type="component" value="Chromosome 39"/>
</dbReference>
<dbReference type="AlphaFoldDB" id="A0A8T2Q088"/>
<feature type="compositionally biased region" description="Polar residues" evidence="1">
    <location>
        <begin position="155"/>
        <end position="165"/>
    </location>
</feature>
<protein>
    <recommendedName>
        <fullName evidence="5">DUF4408 domain-containing protein</fullName>
    </recommendedName>
</protein>
<gene>
    <name evidence="3" type="ORF">KP509_39G026200</name>
</gene>
<keyword evidence="2" id="KW-0812">Transmembrane</keyword>
<feature type="region of interest" description="Disordered" evidence="1">
    <location>
        <begin position="267"/>
        <end position="316"/>
    </location>
</feature>
<accession>A0A8T2Q088</accession>
<feature type="transmembrane region" description="Helical" evidence="2">
    <location>
        <begin position="75"/>
        <end position="93"/>
    </location>
</feature>
<proteinExistence type="predicted"/>